<accession>A0ABU5HTN2</accession>
<organism evidence="2 3">
    <name type="scientific">Bacteroides vicugnae</name>
    <dbReference type="NCBI Taxonomy" id="3037989"/>
    <lineage>
        <taxon>Bacteria</taxon>
        <taxon>Pseudomonadati</taxon>
        <taxon>Bacteroidota</taxon>
        <taxon>Bacteroidia</taxon>
        <taxon>Bacteroidales</taxon>
        <taxon>Bacteroidaceae</taxon>
        <taxon>Bacteroides</taxon>
    </lineage>
</organism>
<keyword evidence="1" id="KW-0732">Signal</keyword>
<sequence length="199" mass="23026">MKKYNFFKAICLPCIILFTISCANEDYFIETSEFQLNAMPFAEANIDTTKFEIESWVYANTLNGYRYNYDSANGVDTGDRVDQCLYWIDDPDCISYPSVLLLKNDDFVRSKPFYMTYGRHHIKLAILIDEGRGYGFNKCTITVTSQCTGLGTVFFNKTINRDEPGGSHTNADFYAEFDVDYPYVPEHEYALDIELFFEE</sequence>
<dbReference type="RefSeq" id="WP_322019634.1">
    <property type="nucleotide sequence ID" value="NZ_JARZAK010000009.1"/>
</dbReference>
<protein>
    <recommendedName>
        <fullName evidence="4">DUF4827 domain-containing protein</fullName>
    </recommendedName>
</protein>
<dbReference type="EMBL" id="JARZAK010000009">
    <property type="protein sequence ID" value="MDY7258937.1"/>
    <property type="molecule type" value="Genomic_DNA"/>
</dbReference>
<feature type="chain" id="PRO_5045097137" description="DUF4827 domain-containing protein" evidence="1">
    <location>
        <begin position="24"/>
        <end position="199"/>
    </location>
</feature>
<evidence type="ECO:0008006" key="4">
    <source>
        <dbReference type="Google" id="ProtNLM"/>
    </source>
</evidence>
<gene>
    <name evidence="2" type="ORF">QHG74_14565</name>
</gene>
<evidence type="ECO:0000313" key="3">
    <source>
        <dbReference type="Proteomes" id="UP001292913"/>
    </source>
</evidence>
<proteinExistence type="predicted"/>
<keyword evidence="3" id="KW-1185">Reference proteome</keyword>
<evidence type="ECO:0000313" key="2">
    <source>
        <dbReference type="EMBL" id="MDY7258937.1"/>
    </source>
</evidence>
<comment type="caution">
    <text evidence="2">The sequence shown here is derived from an EMBL/GenBank/DDBJ whole genome shotgun (WGS) entry which is preliminary data.</text>
</comment>
<evidence type="ECO:0000256" key="1">
    <source>
        <dbReference type="SAM" id="SignalP"/>
    </source>
</evidence>
<dbReference type="PROSITE" id="PS51257">
    <property type="entry name" value="PROKAR_LIPOPROTEIN"/>
    <property type="match status" value="1"/>
</dbReference>
<dbReference type="Proteomes" id="UP001292913">
    <property type="component" value="Unassembled WGS sequence"/>
</dbReference>
<feature type="signal peptide" evidence="1">
    <location>
        <begin position="1"/>
        <end position="23"/>
    </location>
</feature>
<reference evidence="2 3" key="1">
    <citation type="submission" date="2023-04" db="EMBL/GenBank/DDBJ databases">
        <title>Bacteroides pacosi sp. nov., isolated from the fecal material of an alpaca.</title>
        <authorList>
            <person name="Miller S."/>
            <person name="Hendry M."/>
            <person name="King J."/>
            <person name="Sankaranarayanan K."/>
            <person name="Lawson P.A."/>
        </authorList>
    </citation>
    <scope>NUCLEOTIDE SEQUENCE [LARGE SCALE GENOMIC DNA]</scope>
    <source>
        <strain evidence="2 3">A2-P53</strain>
    </source>
</reference>
<name>A0ABU5HTN2_9BACE</name>